<name>A0ABM3I245_ZIZJJ</name>
<dbReference type="Pfam" id="PF13839">
    <property type="entry name" value="PC-Esterase"/>
    <property type="match status" value="1"/>
</dbReference>
<feature type="domain" description="Clp R" evidence="3">
    <location>
        <begin position="112"/>
        <end position="268"/>
    </location>
</feature>
<dbReference type="RefSeq" id="XP_048319039.2">
    <property type="nucleotide sequence ID" value="XM_048463082.2"/>
</dbReference>
<organism evidence="4 5">
    <name type="scientific">Ziziphus jujuba</name>
    <name type="common">Chinese jujube</name>
    <name type="synonym">Ziziphus sativa</name>
    <dbReference type="NCBI Taxonomy" id="326968"/>
    <lineage>
        <taxon>Eukaryota</taxon>
        <taxon>Viridiplantae</taxon>
        <taxon>Streptophyta</taxon>
        <taxon>Embryophyta</taxon>
        <taxon>Tracheophyta</taxon>
        <taxon>Spermatophyta</taxon>
        <taxon>Magnoliopsida</taxon>
        <taxon>eudicotyledons</taxon>
        <taxon>Gunneridae</taxon>
        <taxon>Pentapetalae</taxon>
        <taxon>rosids</taxon>
        <taxon>fabids</taxon>
        <taxon>Rosales</taxon>
        <taxon>Rhamnaceae</taxon>
        <taxon>Paliureae</taxon>
        <taxon>Ziziphus</taxon>
    </lineage>
</organism>
<accession>A0ABM3I245</accession>
<reference evidence="5" key="1">
    <citation type="submission" date="2025-08" db="UniProtKB">
        <authorList>
            <consortium name="RefSeq"/>
        </authorList>
    </citation>
    <scope>IDENTIFICATION</scope>
    <source>
        <tissue evidence="5">Seedling</tissue>
    </source>
</reference>
<dbReference type="Proteomes" id="UP001652623">
    <property type="component" value="Chromosome 12"/>
</dbReference>
<gene>
    <name evidence="5" type="primary">LOC107429529</name>
</gene>
<dbReference type="PANTHER" id="PTHR32285">
    <property type="entry name" value="PROTEIN TRICHOME BIREFRINGENCE-LIKE 9-RELATED"/>
    <property type="match status" value="1"/>
</dbReference>
<dbReference type="PROSITE" id="PS51903">
    <property type="entry name" value="CLP_R"/>
    <property type="match status" value="1"/>
</dbReference>
<dbReference type="SUPFAM" id="SSF81923">
    <property type="entry name" value="Double Clp-N motif"/>
    <property type="match status" value="1"/>
</dbReference>
<dbReference type="InterPro" id="IPR026057">
    <property type="entry name" value="TBL_C"/>
</dbReference>
<sequence length="455" mass="51961">MVASPTSFPSAVRVVRALQPISLDGGSRQIFRSKPTSLTTAANPSLRMKKPTDHEFTTTFLIPCSTRRVIPSPWAAYRFSEAELSDLYRHARVTSSEEELQKIVEIEHLMKINYREFNEVALEVIAYSIELAKEKQQHVVETEHLMRAIFNCHDYLAELFLKNSYAGPLEFYVAGVHDTTPMIEATDKFIQSQPSSSSKDAVVRQGPYLESLIQRAIELKKECGEKIVFVDHLVGALAQDERFGKQLMKDFQISHQFLHDSILQPKTTLVSFMNSVAPEYDMSYFLTTSIPPRYITIEEEKLEACLNKEYPRGSLSPVYYQLIKQKVSGSCAEELYLESLQHQIESDLMPSARCDQSDSYVARDWNELGVTNCGNETKLLSGSFYRGGLPKELYVVKDVLTGMRKHVHLLDITTLSQLRKDAHPGFYNGFRRMDCNHWCIAGLLDTWNQIFMHFS</sequence>
<evidence type="ECO:0000313" key="5">
    <source>
        <dbReference type="RefSeq" id="XP_048319039.2"/>
    </source>
</evidence>
<evidence type="ECO:0000313" key="4">
    <source>
        <dbReference type="Proteomes" id="UP001652623"/>
    </source>
</evidence>
<dbReference type="Pfam" id="PF02861">
    <property type="entry name" value="Clp_N"/>
    <property type="match status" value="1"/>
</dbReference>
<dbReference type="InterPro" id="IPR036628">
    <property type="entry name" value="Clp_N_dom_sf"/>
</dbReference>
<dbReference type="Gene3D" id="1.10.1780.10">
    <property type="entry name" value="Clp, N-terminal domain"/>
    <property type="match status" value="1"/>
</dbReference>
<dbReference type="GeneID" id="107429529"/>
<keyword evidence="2" id="KW-0677">Repeat</keyword>
<proteinExistence type="inferred from homology"/>
<dbReference type="PANTHER" id="PTHR32285:SF36">
    <property type="entry name" value="PROTEIN TRICHOME BIREFRINGENCE-LIKE 38"/>
    <property type="match status" value="1"/>
</dbReference>
<protein>
    <submittedName>
        <fullName evidence="5">Uncharacterized protein LOC107429529 isoform X1</fullName>
    </submittedName>
</protein>
<dbReference type="InterPro" id="IPR029962">
    <property type="entry name" value="TBL"/>
</dbReference>
<evidence type="ECO:0000259" key="3">
    <source>
        <dbReference type="PROSITE" id="PS51903"/>
    </source>
</evidence>
<evidence type="ECO:0000256" key="1">
    <source>
        <dbReference type="ARBA" id="ARBA00007727"/>
    </source>
</evidence>
<evidence type="ECO:0000256" key="2">
    <source>
        <dbReference type="PROSITE-ProRule" id="PRU01251"/>
    </source>
</evidence>
<keyword evidence="4" id="KW-1185">Reference proteome</keyword>
<dbReference type="InterPro" id="IPR004176">
    <property type="entry name" value="Clp_R_N"/>
</dbReference>
<comment type="similarity">
    <text evidence="1">Belongs to the PC-esterase family. TBL subfamily.</text>
</comment>